<evidence type="ECO:0000256" key="1">
    <source>
        <dbReference type="ARBA" id="ARBA00006847"/>
    </source>
</evidence>
<dbReference type="GO" id="GO:0004386">
    <property type="term" value="F:helicase activity"/>
    <property type="evidence" value="ECO:0007669"/>
    <property type="project" value="UniProtKB-KW"/>
</dbReference>
<evidence type="ECO:0000256" key="5">
    <source>
        <dbReference type="ARBA" id="ARBA00022801"/>
    </source>
</evidence>
<dbReference type="InterPro" id="IPR054712">
    <property type="entry name" value="Cas3-like_dom"/>
</dbReference>
<dbReference type="InterPro" id="IPR006483">
    <property type="entry name" value="CRISPR-assoc_Cas3_HD"/>
</dbReference>
<keyword evidence="11" id="KW-1185">Reference proteome</keyword>
<keyword evidence="8" id="KW-0051">Antiviral defense</keyword>
<dbReference type="InterPro" id="IPR027417">
    <property type="entry name" value="P-loop_NTPase"/>
</dbReference>
<dbReference type="InterPro" id="IPR013444">
    <property type="entry name" value="Helicase_Cas3_CRISPR-ass_Anaes"/>
</dbReference>
<evidence type="ECO:0000256" key="8">
    <source>
        <dbReference type="ARBA" id="ARBA00023118"/>
    </source>
</evidence>
<comment type="similarity">
    <text evidence="1">In the N-terminal section; belongs to the CRISPR-associated nuclease Cas3-HD family.</text>
</comment>
<keyword evidence="4" id="KW-0547">Nucleotide-binding</keyword>
<dbReference type="InterPro" id="IPR011545">
    <property type="entry name" value="DEAD/DEAH_box_helicase_dom"/>
</dbReference>
<protein>
    <submittedName>
        <fullName evidence="10">DEAD/DEAH box helicase</fullName>
    </submittedName>
</protein>
<keyword evidence="7" id="KW-0067">ATP-binding</keyword>
<reference evidence="10 11" key="1">
    <citation type="submission" date="2019-02" db="EMBL/GenBank/DDBJ databases">
        <title>Deep-cultivation of Planctomycetes and their phenomic and genomic characterization uncovers novel biology.</title>
        <authorList>
            <person name="Wiegand S."/>
            <person name="Jogler M."/>
            <person name="Boedeker C."/>
            <person name="Pinto D."/>
            <person name="Vollmers J."/>
            <person name="Rivas-Marin E."/>
            <person name="Kohn T."/>
            <person name="Peeters S.H."/>
            <person name="Heuer A."/>
            <person name="Rast P."/>
            <person name="Oberbeckmann S."/>
            <person name="Bunk B."/>
            <person name="Jeske O."/>
            <person name="Meyerdierks A."/>
            <person name="Storesund J.E."/>
            <person name="Kallscheuer N."/>
            <person name="Luecker S."/>
            <person name="Lage O.M."/>
            <person name="Pohl T."/>
            <person name="Merkel B.J."/>
            <person name="Hornburger P."/>
            <person name="Mueller R.-W."/>
            <person name="Bruemmer F."/>
            <person name="Labrenz M."/>
            <person name="Spormann A.M."/>
            <person name="Op den Camp H."/>
            <person name="Overmann J."/>
            <person name="Amann R."/>
            <person name="Jetten M.S.M."/>
            <person name="Mascher T."/>
            <person name="Medema M.H."/>
            <person name="Devos D.P."/>
            <person name="Kaster A.-K."/>
            <person name="Ovreas L."/>
            <person name="Rohde M."/>
            <person name="Galperin M.Y."/>
            <person name="Jogler C."/>
        </authorList>
    </citation>
    <scope>NUCLEOTIDE SEQUENCE [LARGE SCALE GENOMIC DNA]</scope>
    <source>
        <strain evidence="10 11">Mal48</strain>
    </source>
</reference>
<dbReference type="Gene3D" id="1.10.3210.30">
    <property type="match status" value="1"/>
</dbReference>
<dbReference type="Pfam" id="PF00270">
    <property type="entry name" value="DEAD"/>
    <property type="match status" value="1"/>
</dbReference>
<dbReference type="SUPFAM" id="SSF52540">
    <property type="entry name" value="P-loop containing nucleoside triphosphate hydrolases"/>
    <property type="match status" value="1"/>
</dbReference>
<comment type="similarity">
    <text evidence="2">In the central section; belongs to the CRISPR-associated helicase Cas3 family.</text>
</comment>
<dbReference type="InterPro" id="IPR014001">
    <property type="entry name" value="Helicase_ATP-bd"/>
</dbReference>
<evidence type="ECO:0000256" key="2">
    <source>
        <dbReference type="ARBA" id="ARBA00009046"/>
    </source>
</evidence>
<dbReference type="EMBL" id="CP036267">
    <property type="protein sequence ID" value="QDT31134.1"/>
    <property type="molecule type" value="Genomic_DNA"/>
</dbReference>
<keyword evidence="6 10" id="KW-0347">Helicase</keyword>
<dbReference type="RefSeq" id="WP_145195490.1">
    <property type="nucleotide sequence ID" value="NZ_CP036267.1"/>
</dbReference>
<dbReference type="KEGG" id="tpol:Mal48_03650"/>
<evidence type="ECO:0000256" key="7">
    <source>
        <dbReference type="ARBA" id="ARBA00022840"/>
    </source>
</evidence>
<evidence type="ECO:0000256" key="3">
    <source>
        <dbReference type="ARBA" id="ARBA00022723"/>
    </source>
</evidence>
<evidence type="ECO:0000313" key="10">
    <source>
        <dbReference type="EMBL" id="QDT31134.1"/>
    </source>
</evidence>
<dbReference type="SMART" id="SM00490">
    <property type="entry name" value="HELICc"/>
    <property type="match status" value="1"/>
</dbReference>
<dbReference type="GO" id="GO:0016787">
    <property type="term" value="F:hydrolase activity"/>
    <property type="evidence" value="ECO:0007669"/>
    <property type="project" value="UniProtKB-KW"/>
</dbReference>
<dbReference type="Pfam" id="PF22590">
    <property type="entry name" value="Cas3-like_C_2"/>
    <property type="match status" value="1"/>
</dbReference>
<dbReference type="OrthoDB" id="9810236at2"/>
<evidence type="ECO:0000256" key="4">
    <source>
        <dbReference type="ARBA" id="ARBA00022741"/>
    </source>
</evidence>
<gene>
    <name evidence="10" type="ORF">Mal48_03650</name>
</gene>
<dbReference type="PROSITE" id="PS51643">
    <property type="entry name" value="HD_CAS3"/>
    <property type="match status" value="1"/>
</dbReference>
<organism evidence="10 11">
    <name type="scientific">Thalassoglobus polymorphus</name>
    <dbReference type="NCBI Taxonomy" id="2527994"/>
    <lineage>
        <taxon>Bacteria</taxon>
        <taxon>Pseudomonadati</taxon>
        <taxon>Planctomycetota</taxon>
        <taxon>Planctomycetia</taxon>
        <taxon>Planctomycetales</taxon>
        <taxon>Planctomycetaceae</taxon>
        <taxon>Thalassoglobus</taxon>
    </lineage>
</organism>
<name>A0A517QHM3_9PLAN</name>
<evidence type="ECO:0000313" key="11">
    <source>
        <dbReference type="Proteomes" id="UP000315724"/>
    </source>
</evidence>
<dbReference type="Proteomes" id="UP000315724">
    <property type="component" value="Chromosome"/>
</dbReference>
<dbReference type="NCBIfam" id="TIGR02621">
    <property type="entry name" value="cas3_GSU0051"/>
    <property type="match status" value="1"/>
</dbReference>
<dbReference type="InterPro" id="IPR001650">
    <property type="entry name" value="Helicase_C-like"/>
</dbReference>
<keyword evidence="5" id="KW-0378">Hydrolase</keyword>
<feature type="domain" description="HD Cas3-type" evidence="9">
    <location>
        <begin position="718"/>
        <end position="906"/>
    </location>
</feature>
<sequence length="924" mass="105215">MPSSIDFRETFATLTDHPPFPWQERLYERFLQNDIPETCLLPTGLGKTSVIAIWLIALANNPDLPRRLVYVVNRRTVVDQTTVEVEKIRKNLLNHPQLLGIFNEMCSLKLADEDNNQVPLAISTLRGQFADNQEWSQDPARPAVICGTIDMIGSRLLFSGYRCSFKTKPMQAGFLGQNSLLAHDEAHLEPAFQKLLEKIRAEQVNSTDQQPLRVMALSATARASDTAAFELDSDDHKNPVVKQRITAEKELHLHPVDNEKKDLIDTLTTLALNYQKTGKAVLVYARNVETVEKVSQNIEKELRKLKLKNTERFVATLTGTMRGLERNRLTETDVFKRFRPDVEAKELKDETVYLVCTSAGEVGVNISADHLICDLTSYESMAQRLGRVNRFGACNGTEVHVVHPTEFATEEETASKPELKYDLSRHRTLQLLKELNGSASPAALDALDKAAKHSAFSPPPEVLYTSDILFDAWANTTVRDLPGRPPVEEYLHGITDWEPPRTEVAWREEVERITPEILQQNKLTADDLLADYPLKPHEILSDRSERIFDRLKKIHERIEKDFHKEKDHAGKEFPPIPVWITNKDDKTEITDLLKIIEGDKKRFSPRLVLLPPKITDGQLTIKVGGLDKNGLFDASSETANDIADLWQNEEQTAGYHRRRIMGSEKPAGMRLIRSFQTSSEFSDQGLADHSDTPDENEMCFWNWYVSPNRGDDDGSKATVIEPIPWPQHTEQVIEYATQIGDSLLSTAPEIRHALILAARFHDFGKRRTVWQRSIGNPSPSVPYEKSGKAKNWGQLIESTRYRHEFGSLLNLLHPSEEDRQEFVTAYSEFVEMNEEQRDIVLHLIAVHHGRGRPHFPIDEVFDPKYSQKLSDEIAKEVPRRFARLQRRFGRWGLAWLESLFRSADYAASARPAPVRETTDNEVTA</sequence>
<dbReference type="GO" id="GO:0051607">
    <property type="term" value="P:defense response to virus"/>
    <property type="evidence" value="ECO:0007669"/>
    <property type="project" value="UniProtKB-KW"/>
</dbReference>
<dbReference type="GO" id="GO:0046872">
    <property type="term" value="F:metal ion binding"/>
    <property type="evidence" value="ECO:0007669"/>
    <property type="project" value="UniProtKB-KW"/>
</dbReference>
<dbReference type="Gene3D" id="3.40.50.300">
    <property type="entry name" value="P-loop containing nucleotide triphosphate hydrolases"/>
    <property type="match status" value="2"/>
</dbReference>
<dbReference type="GO" id="GO:0003676">
    <property type="term" value="F:nucleic acid binding"/>
    <property type="evidence" value="ECO:0007669"/>
    <property type="project" value="InterPro"/>
</dbReference>
<dbReference type="SMART" id="SM00487">
    <property type="entry name" value="DEXDc"/>
    <property type="match status" value="1"/>
</dbReference>
<keyword evidence="3" id="KW-0479">Metal-binding</keyword>
<dbReference type="AlphaFoldDB" id="A0A517QHM3"/>
<proteinExistence type="inferred from homology"/>
<evidence type="ECO:0000259" key="9">
    <source>
        <dbReference type="PROSITE" id="PS51643"/>
    </source>
</evidence>
<dbReference type="InterPro" id="IPR038257">
    <property type="entry name" value="CRISPR-assoc_Cas3_HD_sf"/>
</dbReference>
<evidence type="ECO:0000256" key="6">
    <source>
        <dbReference type="ARBA" id="ARBA00022806"/>
    </source>
</evidence>
<dbReference type="GO" id="GO:0005524">
    <property type="term" value="F:ATP binding"/>
    <property type="evidence" value="ECO:0007669"/>
    <property type="project" value="UniProtKB-KW"/>
</dbReference>
<accession>A0A517QHM3</accession>